<protein>
    <recommendedName>
        <fullName evidence="2">Calmodulin-binding domain-containing protein</fullName>
    </recommendedName>
</protein>
<proteinExistence type="predicted"/>
<evidence type="ECO:0000259" key="2">
    <source>
        <dbReference type="SMART" id="SM01054"/>
    </source>
</evidence>
<feature type="compositionally biased region" description="Polar residues" evidence="1">
    <location>
        <begin position="101"/>
        <end position="110"/>
    </location>
</feature>
<reference evidence="4" key="1">
    <citation type="journal article" date="2024" name="IScience">
        <title>Strigolactones Initiate the Formation of Haustorium-like Structures in Castilleja.</title>
        <authorList>
            <person name="Buerger M."/>
            <person name="Peterson D."/>
            <person name="Chory J."/>
        </authorList>
    </citation>
    <scope>NUCLEOTIDE SEQUENCE [LARGE SCALE GENOMIC DNA]</scope>
</reference>
<evidence type="ECO:0000313" key="4">
    <source>
        <dbReference type="Proteomes" id="UP001632038"/>
    </source>
</evidence>
<feature type="region of interest" description="Disordered" evidence="1">
    <location>
        <begin position="76"/>
        <end position="181"/>
    </location>
</feature>
<dbReference type="Proteomes" id="UP001632038">
    <property type="component" value="Unassembled WGS sequence"/>
</dbReference>
<dbReference type="PANTHER" id="PTHR33349">
    <property type="entry name" value="EMB|CAB62594.1"/>
    <property type="match status" value="1"/>
</dbReference>
<dbReference type="PANTHER" id="PTHR33349:SF41">
    <property type="entry name" value="EMB|CAB62594.1"/>
    <property type="match status" value="1"/>
</dbReference>
<sequence>MARLSIDMANLDKTRPKTDTLRRKSTGNSSIQIKEPNYLKASTGSCHDFCKYGLKPDFPVKPWRPVGRILNKNVNVSLDTSSGNDNRQKKTLTSPKLMPKQKNTSKTDAFSCQPRRTDKRESRNDKGKNVKTTSKKSDSPPLHHLSSPKAPTPKSRTSNSLRKKDSQLEIKNRVEKNKTSYENVPEKIIHVIEREDENQNKEHVQENSNSTAFTALISNPNPNLNPNPNRKKTTTTGARVIIPEDQPDSSKKKLKFKKGKVLVIENGNAGSIEQCLRKSVSEEKVISEKKNDTIGAVLRNQAVKCENNDDLVLTNVVIEERASNLVKMSRSKVEALVRAFESVISKTQYP</sequence>
<dbReference type="InterPro" id="IPR012417">
    <property type="entry name" value="CaM-bd_dom_pln"/>
</dbReference>
<dbReference type="SMART" id="SM01054">
    <property type="entry name" value="CaM_binding"/>
    <property type="match status" value="1"/>
</dbReference>
<feature type="compositionally biased region" description="Basic and acidic residues" evidence="1">
    <location>
        <begin position="162"/>
        <end position="181"/>
    </location>
</feature>
<keyword evidence="4" id="KW-1185">Reference proteome</keyword>
<evidence type="ECO:0000256" key="1">
    <source>
        <dbReference type="SAM" id="MobiDB-lite"/>
    </source>
</evidence>
<comment type="caution">
    <text evidence="3">The sequence shown here is derived from an EMBL/GenBank/DDBJ whole genome shotgun (WGS) entry which is preliminary data.</text>
</comment>
<dbReference type="AlphaFoldDB" id="A0ABD3BLB1"/>
<organism evidence="3 4">
    <name type="scientific">Castilleja foliolosa</name>
    <dbReference type="NCBI Taxonomy" id="1961234"/>
    <lineage>
        <taxon>Eukaryota</taxon>
        <taxon>Viridiplantae</taxon>
        <taxon>Streptophyta</taxon>
        <taxon>Embryophyta</taxon>
        <taxon>Tracheophyta</taxon>
        <taxon>Spermatophyta</taxon>
        <taxon>Magnoliopsida</taxon>
        <taxon>eudicotyledons</taxon>
        <taxon>Gunneridae</taxon>
        <taxon>Pentapetalae</taxon>
        <taxon>asterids</taxon>
        <taxon>lamiids</taxon>
        <taxon>Lamiales</taxon>
        <taxon>Orobanchaceae</taxon>
        <taxon>Pedicularideae</taxon>
        <taxon>Castillejinae</taxon>
        <taxon>Castilleja</taxon>
    </lineage>
</organism>
<dbReference type="EMBL" id="JAVIJP010000081">
    <property type="protein sequence ID" value="KAL3617949.1"/>
    <property type="molecule type" value="Genomic_DNA"/>
</dbReference>
<feature type="compositionally biased region" description="Polar residues" evidence="1">
    <location>
        <begin position="76"/>
        <end position="85"/>
    </location>
</feature>
<evidence type="ECO:0000313" key="3">
    <source>
        <dbReference type="EMBL" id="KAL3617949.1"/>
    </source>
</evidence>
<feature type="compositionally biased region" description="Low complexity" evidence="1">
    <location>
        <begin position="139"/>
        <end position="148"/>
    </location>
</feature>
<name>A0ABD3BLB1_9LAMI</name>
<gene>
    <name evidence="3" type="ORF">CASFOL_038270</name>
</gene>
<feature type="domain" description="Calmodulin-binding" evidence="2">
    <location>
        <begin position="228"/>
        <end position="345"/>
    </location>
</feature>
<accession>A0ABD3BLB1</accession>
<feature type="compositionally biased region" description="Basic and acidic residues" evidence="1">
    <location>
        <begin position="115"/>
        <end position="128"/>
    </location>
</feature>
<dbReference type="Pfam" id="PF07839">
    <property type="entry name" value="CaM_binding"/>
    <property type="match status" value="1"/>
</dbReference>